<keyword evidence="5" id="KW-1185">Reference proteome</keyword>
<dbReference type="PANTHER" id="PTHR22461:SF2">
    <property type="entry name" value="SERINE-RICH COILED-COIL DOMAIN-CONTAINING PROTEIN 2"/>
    <property type="match status" value="1"/>
</dbReference>
<feature type="region of interest" description="Disordered" evidence="3">
    <location>
        <begin position="134"/>
        <end position="161"/>
    </location>
</feature>
<comment type="similarity">
    <text evidence="1">Belongs to the CCSER family.</text>
</comment>
<sequence length="875" mass="92100">MSASPSALLAPPAMPTMVSRLPKFGFRPSSSGVPQASNPQSVPTATASGGTPMGGVDLSAPLTNGSNHQPPNTVSTAVTGGLVKNNGLLGMPAPLSISWTKRGKVGVNRAGVPGRKIGAVAQSDVVTPCQQLQLPPAQQQPSPSTTQRWLKKPNPPVTTAPTTVASKVRVFGLGAASASSPPLGPKLLPAVKGGAGGTRPGQKAVPGLTNGTRPNLNGPAQRFGALRQRASSSGSGGPGGSRPSSRSGSPLLSKQPAGRSQSSDSLRTGGLGGGGPSVRLLSEKDRLRSRSLNQVQRQPWSTLPAALSAAPASSRITRSYSLNRAAERGSKEPPPTAPSSRLLLLPKAPGGRSPLAKHAPWGDADGVVGLGGAKGLLPVSHLKKPLLPSTHLSYNALGAHRSRPSLIRQPRPLRVTPAPGAQHHSQEVEVQGAEARRNSLESPSVTPSTTENSPGSTPEAVERVSHGEVSLLGETLEDMSLSSTSSLERHNDTSQEYMDDFDNLGNGGVGILLLSTNDGGEEMAMNQSESRTHDVKVLRSSDETRMSGMPSFLGDSIDWSGVRLSGDPEDYHLSRLTRQRRTSQQDYQEQGGSSLDLSPSDSCGSGGTYMWDEEGLEPLGGAVTSATTITANTASTAHHRGSYDSDLNSIDLLNNLDSCDLDDDDLMLDDELPEDPLLHGDGDGITHMAQWRMPQLCWGTQDIHNDNSEFQSYHLTEDPGNQRSDKELLLGLSTARSAGTSTGLSLSLNRDLDLDLSLGMDLGLGMDVEELADNCSAVRAQLEHLQRLLLQVTSSVPSTHSLISSNALCSDNFLQRSLHLVLAPIRSSLGNIIDSGNLKSETCCLFMYSTVKPRRFVRFNCSTNGTSWSINVCLP</sequence>
<evidence type="ECO:0000256" key="3">
    <source>
        <dbReference type="SAM" id="MobiDB-lite"/>
    </source>
</evidence>
<protein>
    <submittedName>
        <fullName evidence="4">Uncharacterized protein</fullName>
    </submittedName>
</protein>
<organism evidence="4 5">
    <name type="scientific">Gadus morhua</name>
    <name type="common">Atlantic cod</name>
    <dbReference type="NCBI Taxonomy" id="8049"/>
    <lineage>
        <taxon>Eukaryota</taxon>
        <taxon>Metazoa</taxon>
        <taxon>Chordata</taxon>
        <taxon>Craniata</taxon>
        <taxon>Vertebrata</taxon>
        <taxon>Euteleostomi</taxon>
        <taxon>Actinopterygii</taxon>
        <taxon>Neopterygii</taxon>
        <taxon>Teleostei</taxon>
        <taxon>Neoteleostei</taxon>
        <taxon>Acanthomorphata</taxon>
        <taxon>Zeiogadaria</taxon>
        <taxon>Gadariae</taxon>
        <taxon>Gadiformes</taxon>
        <taxon>Gadoidei</taxon>
        <taxon>Gadidae</taxon>
        <taxon>Gadus</taxon>
    </lineage>
</organism>
<feature type="region of interest" description="Disordered" evidence="3">
    <location>
        <begin position="577"/>
        <end position="607"/>
    </location>
</feature>
<feature type="compositionally biased region" description="Low complexity" evidence="3">
    <location>
        <begin position="303"/>
        <end position="314"/>
    </location>
</feature>
<feature type="region of interest" description="Disordered" evidence="3">
    <location>
        <begin position="176"/>
        <end position="356"/>
    </location>
</feature>
<evidence type="ECO:0000256" key="1">
    <source>
        <dbReference type="ARBA" id="ARBA00010949"/>
    </source>
</evidence>
<feature type="compositionally biased region" description="Polar residues" evidence="3">
    <location>
        <begin position="290"/>
        <end position="301"/>
    </location>
</feature>
<feature type="compositionally biased region" description="Low complexity" evidence="3">
    <location>
        <begin position="241"/>
        <end position="253"/>
    </location>
</feature>
<dbReference type="GO" id="GO:0015630">
    <property type="term" value="C:microtubule cytoskeleton"/>
    <property type="evidence" value="ECO:0007669"/>
    <property type="project" value="TreeGrafter"/>
</dbReference>
<evidence type="ECO:0000313" key="4">
    <source>
        <dbReference type="Ensembl" id="ENSGMOP00000031652.1"/>
    </source>
</evidence>
<feature type="compositionally biased region" description="Low complexity" evidence="3">
    <location>
        <begin position="591"/>
        <end position="603"/>
    </location>
</feature>
<feature type="region of interest" description="Disordered" evidence="3">
    <location>
        <begin position="1"/>
        <end position="69"/>
    </location>
</feature>
<dbReference type="GO" id="GO:0001578">
    <property type="term" value="P:microtubule bundle formation"/>
    <property type="evidence" value="ECO:0007669"/>
    <property type="project" value="TreeGrafter"/>
</dbReference>
<keyword evidence="2" id="KW-0175">Coiled coil</keyword>
<feature type="compositionally biased region" description="Low complexity" evidence="3">
    <location>
        <begin position="1"/>
        <end position="11"/>
    </location>
</feature>
<feature type="compositionally biased region" description="Low complexity" evidence="3">
    <location>
        <begin position="134"/>
        <end position="147"/>
    </location>
</feature>
<accession>A0A8C5FEW2</accession>
<evidence type="ECO:0000256" key="2">
    <source>
        <dbReference type="ARBA" id="ARBA00023054"/>
    </source>
</evidence>
<dbReference type="GeneTree" id="ENSGT00940000153912"/>
<reference evidence="4" key="1">
    <citation type="submission" date="2025-08" db="UniProtKB">
        <authorList>
            <consortium name="Ensembl"/>
        </authorList>
    </citation>
    <scope>IDENTIFICATION</scope>
</reference>
<feature type="compositionally biased region" description="Polar residues" evidence="3">
    <location>
        <begin position="440"/>
        <end position="456"/>
    </location>
</feature>
<dbReference type="PANTHER" id="PTHR22461">
    <property type="entry name" value="SERINE-RICH COILED-COIL DOMAIN-CONTAINING PROTEIN 2-RELATED"/>
    <property type="match status" value="1"/>
</dbReference>
<reference evidence="4" key="2">
    <citation type="submission" date="2025-09" db="UniProtKB">
        <authorList>
            <consortium name="Ensembl"/>
        </authorList>
    </citation>
    <scope>IDENTIFICATION</scope>
</reference>
<dbReference type="Ensembl" id="ENSGMOT00000061180.1">
    <property type="protein sequence ID" value="ENSGMOP00000031652.1"/>
    <property type="gene ID" value="ENSGMOG00000032983.1"/>
</dbReference>
<dbReference type="InterPro" id="IPR029627">
    <property type="entry name" value="CCSER"/>
</dbReference>
<dbReference type="Proteomes" id="UP000694546">
    <property type="component" value="Chromosome 18"/>
</dbReference>
<evidence type="ECO:0000313" key="5">
    <source>
        <dbReference type="Proteomes" id="UP000694546"/>
    </source>
</evidence>
<dbReference type="GO" id="GO:0008017">
    <property type="term" value="F:microtubule binding"/>
    <property type="evidence" value="ECO:0007669"/>
    <property type="project" value="TreeGrafter"/>
</dbReference>
<proteinExistence type="inferred from homology"/>
<feature type="compositionally biased region" description="Polar residues" evidence="3">
    <location>
        <begin position="28"/>
        <end position="49"/>
    </location>
</feature>
<dbReference type="AlphaFoldDB" id="A0A8C5FEW2"/>
<feature type="region of interest" description="Disordered" evidence="3">
    <location>
        <begin position="403"/>
        <end position="464"/>
    </location>
</feature>
<name>A0A8C5FEW2_GADMO</name>